<evidence type="ECO:0000256" key="2">
    <source>
        <dbReference type="ARBA" id="ARBA00023172"/>
    </source>
</evidence>
<protein>
    <submittedName>
        <fullName evidence="4">Site-specific integrase</fullName>
    </submittedName>
</protein>
<dbReference type="PROSITE" id="PS51898">
    <property type="entry name" value="TYR_RECOMBINASE"/>
    <property type="match status" value="1"/>
</dbReference>
<dbReference type="InterPro" id="IPR013762">
    <property type="entry name" value="Integrase-like_cat_sf"/>
</dbReference>
<dbReference type="EMBL" id="CABPSI010000003">
    <property type="protein sequence ID" value="VVE10560.1"/>
    <property type="molecule type" value="Genomic_DNA"/>
</dbReference>
<reference evidence="4 5" key="1">
    <citation type="submission" date="2019-08" db="EMBL/GenBank/DDBJ databases">
        <authorList>
            <person name="Peeters C."/>
        </authorList>
    </citation>
    <scope>NUCLEOTIDE SEQUENCE [LARGE SCALE GENOMIC DNA]</scope>
    <source>
        <strain evidence="4 5">LMG 31115</strain>
    </source>
</reference>
<name>A0A5E4VI09_9BURK</name>
<evidence type="ECO:0000259" key="3">
    <source>
        <dbReference type="PROSITE" id="PS51898"/>
    </source>
</evidence>
<dbReference type="PANTHER" id="PTHR30349">
    <property type="entry name" value="PHAGE INTEGRASE-RELATED"/>
    <property type="match status" value="1"/>
</dbReference>
<dbReference type="InterPro" id="IPR002104">
    <property type="entry name" value="Integrase_catalytic"/>
</dbReference>
<organism evidence="4 5">
    <name type="scientific">Pandoraea iniqua</name>
    <dbReference type="NCBI Taxonomy" id="2508288"/>
    <lineage>
        <taxon>Bacteria</taxon>
        <taxon>Pseudomonadati</taxon>
        <taxon>Pseudomonadota</taxon>
        <taxon>Betaproteobacteria</taxon>
        <taxon>Burkholderiales</taxon>
        <taxon>Burkholderiaceae</taxon>
        <taxon>Pandoraea</taxon>
    </lineage>
</organism>
<dbReference type="Pfam" id="PF00589">
    <property type="entry name" value="Phage_integrase"/>
    <property type="match status" value="1"/>
</dbReference>
<accession>A0A5E4VI09</accession>
<dbReference type="CDD" id="cd00796">
    <property type="entry name" value="INT_Rci_Hp1_C"/>
    <property type="match status" value="1"/>
</dbReference>
<keyword evidence="1" id="KW-0229">DNA integration</keyword>
<keyword evidence="2" id="KW-0233">DNA recombination</keyword>
<dbReference type="Proteomes" id="UP000333828">
    <property type="component" value="Unassembled WGS sequence"/>
</dbReference>
<dbReference type="InterPro" id="IPR011010">
    <property type="entry name" value="DNA_brk_join_enz"/>
</dbReference>
<sequence>MTLHKRSGSDIWYYEFAVAKVRYRGTTRTKLKREAIVYEAEKRKEVLDGQRLARDGIKRATLYTMAEQWLEASAITHADHKNNVSRVRKLFGDELQQRGRVWQLAEGVRYGLPKALMVNEMTQAALVELKAARLREGSSAATINREITLVRTLMGYAASLNVLMPSKPIIWSDRRNRAASLKMRESQGKLRWLRLDEETRLLAELASRVRDDEDSAADNLDLVTLLLDTGARYGEIAEIRWQQVDLDAGIIYVYRSKVDNEGGIRLPQRSLKILKARKLKMERDGVHRAFVFPAHEVIGTGRSVWKREDACRGHATGAIQAAIDACGLNDDPTADRVTPHTFRDTYASRLVQAGVSLLKVSHLLGHADESMTKKYAHLCPDNTSAEAAAVLDGLHSE</sequence>
<dbReference type="AlphaFoldDB" id="A0A5E4VI09"/>
<dbReference type="GO" id="GO:0015074">
    <property type="term" value="P:DNA integration"/>
    <property type="evidence" value="ECO:0007669"/>
    <property type="project" value="UniProtKB-KW"/>
</dbReference>
<dbReference type="RefSeq" id="WP_150684412.1">
    <property type="nucleotide sequence ID" value="NZ_CABPSI010000003.1"/>
</dbReference>
<evidence type="ECO:0000313" key="4">
    <source>
        <dbReference type="EMBL" id="VVE10560.1"/>
    </source>
</evidence>
<dbReference type="GO" id="GO:0006310">
    <property type="term" value="P:DNA recombination"/>
    <property type="evidence" value="ECO:0007669"/>
    <property type="project" value="UniProtKB-KW"/>
</dbReference>
<dbReference type="Gene3D" id="1.10.443.10">
    <property type="entry name" value="Intergrase catalytic core"/>
    <property type="match status" value="1"/>
</dbReference>
<dbReference type="InterPro" id="IPR050090">
    <property type="entry name" value="Tyrosine_recombinase_XerCD"/>
</dbReference>
<evidence type="ECO:0000256" key="1">
    <source>
        <dbReference type="ARBA" id="ARBA00022908"/>
    </source>
</evidence>
<feature type="domain" description="Tyr recombinase" evidence="3">
    <location>
        <begin position="188"/>
        <end position="392"/>
    </location>
</feature>
<keyword evidence="5" id="KW-1185">Reference proteome</keyword>
<dbReference type="PANTHER" id="PTHR30349:SF64">
    <property type="entry name" value="PROPHAGE INTEGRASE INTD-RELATED"/>
    <property type="match status" value="1"/>
</dbReference>
<dbReference type="SUPFAM" id="SSF56349">
    <property type="entry name" value="DNA breaking-rejoining enzymes"/>
    <property type="match status" value="1"/>
</dbReference>
<proteinExistence type="predicted"/>
<gene>
    <name evidence="4" type="ORF">PIN31115_02595</name>
</gene>
<evidence type="ECO:0000313" key="5">
    <source>
        <dbReference type="Proteomes" id="UP000333828"/>
    </source>
</evidence>
<dbReference type="GO" id="GO:0003677">
    <property type="term" value="F:DNA binding"/>
    <property type="evidence" value="ECO:0007669"/>
    <property type="project" value="InterPro"/>
</dbReference>